<name>A0A1C7MBJ0_GRIFR</name>
<evidence type="ECO:0000313" key="2">
    <source>
        <dbReference type="Proteomes" id="UP000092993"/>
    </source>
</evidence>
<comment type="caution">
    <text evidence="1">The sequence shown here is derived from an EMBL/GenBank/DDBJ whole genome shotgun (WGS) entry which is preliminary data.</text>
</comment>
<keyword evidence="2" id="KW-1185">Reference proteome</keyword>
<dbReference type="EMBL" id="LUGG01000006">
    <property type="protein sequence ID" value="OBZ74162.1"/>
    <property type="molecule type" value="Genomic_DNA"/>
</dbReference>
<sequence length="87" mass="9579">MPRSGVWIMLEGLAKGEPHPTPSQCERSTMSFLGPSFSLLSYPTCLSPTAFRIFLHHVLPPSSPPHPLSSFHALVGIYCLHLIPRIS</sequence>
<proteinExistence type="predicted"/>
<dbReference type="Proteomes" id="UP000092993">
    <property type="component" value="Unassembled WGS sequence"/>
</dbReference>
<accession>A0A1C7MBJ0</accession>
<organism evidence="1 2">
    <name type="scientific">Grifola frondosa</name>
    <name type="common">Maitake</name>
    <name type="synonym">Polyporus frondosus</name>
    <dbReference type="NCBI Taxonomy" id="5627"/>
    <lineage>
        <taxon>Eukaryota</taxon>
        <taxon>Fungi</taxon>
        <taxon>Dikarya</taxon>
        <taxon>Basidiomycota</taxon>
        <taxon>Agaricomycotina</taxon>
        <taxon>Agaricomycetes</taxon>
        <taxon>Polyporales</taxon>
        <taxon>Grifolaceae</taxon>
        <taxon>Grifola</taxon>
    </lineage>
</organism>
<evidence type="ECO:0000313" key="1">
    <source>
        <dbReference type="EMBL" id="OBZ74162.1"/>
    </source>
</evidence>
<protein>
    <submittedName>
        <fullName evidence="1">Uncharacterized protein</fullName>
    </submittedName>
</protein>
<reference evidence="1 2" key="1">
    <citation type="submission" date="2016-03" db="EMBL/GenBank/DDBJ databases">
        <title>Whole genome sequencing of Grifola frondosa 9006-11.</title>
        <authorList>
            <person name="Min B."/>
            <person name="Park H."/>
            <person name="Kim J.-G."/>
            <person name="Cho H."/>
            <person name="Oh Y.-L."/>
            <person name="Kong W.-S."/>
            <person name="Choi I.-G."/>
        </authorList>
    </citation>
    <scope>NUCLEOTIDE SEQUENCE [LARGE SCALE GENOMIC DNA]</scope>
    <source>
        <strain evidence="1 2">9006-11</strain>
    </source>
</reference>
<gene>
    <name evidence="1" type="ORF">A0H81_06200</name>
</gene>
<dbReference type="AlphaFoldDB" id="A0A1C7MBJ0"/>